<accession>A0A9X2AAW8</accession>
<evidence type="ECO:0000256" key="1">
    <source>
        <dbReference type="SAM" id="Phobius"/>
    </source>
</evidence>
<sequence>MLRSLIVIQKNTYAERGIFLASVETTKTGTSIVTRLVAVILLLGVSYIHLVLIFKVMGINHTLAILFMLNTVGAIVALIGVLRDARWMGWGFGIVMAGGAALIRTAMNSSPSVTAFVMGKMSKIHGVDHAIHGHATSVIHKSMGFLPAIPNADPVSLVIEYAFVIIAIFALISLSRHQQHPMN</sequence>
<dbReference type="Proteomes" id="UP001139263">
    <property type="component" value="Unassembled WGS sequence"/>
</dbReference>
<keyword evidence="1" id="KW-1133">Transmembrane helix</keyword>
<feature type="transmembrane region" description="Helical" evidence="1">
    <location>
        <begin position="36"/>
        <end position="57"/>
    </location>
</feature>
<reference evidence="2" key="1">
    <citation type="submission" date="2022-03" db="EMBL/GenBank/DDBJ databases">
        <title>Draft Genome Sequence of Firmicute Strain S0AB, a Heterotrophic Iron/Sulfur-Oxidizing Extreme Acidophile.</title>
        <authorList>
            <person name="Vergara E."/>
            <person name="Pakostova E."/>
            <person name="Johnson D.B."/>
            <person name="Holmes D.S."/>
        </authorList>
    </citation>
    <scope>NUCLEOTIDE SEQUENCE</scope>
    <source>
        <strain evidence="2">S0AB</strain>
    </source>
</reference>
<dbReference type="EMBL" id="JALBUF010000001">
    <property type="protein sequence ID" value="MCI0182079.1"/>
    <property type="molecule type" value="Genomic_DNA"/>
</dbReference>
<keyword evidence="1" id="KW-0812">Transmembrane</keyword>
<gene>
    <name evidence="2" type="ORF">MM817_00330</name>
</gene>
<evidence type="ECO:0000313" key="3">
    <source>
        <dbReference type="Proteomes" id="UP001139263"/>
    </source>
</evidence>
<dbReference type="AlphaFoldDB" id="A0A9X2AAW8"/>
<organism evidence="2 3">
    <name type="scientific">Sulfoacidibacillus ferrooxidans</name>
    <dbReference type="NCBI Taxonomy" id="2005001"/>
    <lineage>
        <taxon>Bacteria</taxon>
        <taxon>Bacillati</taxon>
        <taxon>Bacillota</taxon>
        <taxon>Bacilli</taxon>
        <taxon>Bacillales</taxon>
        <taxon>Alicyclobacillaceae</taxon>
        <taxon>Sulfoacidibacillus</taxon>
    </lineage>
</organism>
<comment type="caution">
    <text evidence="2">The sequence shown here is derived from an EMBL/GenBank/DDBJ whole genome shotgun (WGS) entry which is preliminary data.</text>
</comment>
<proteinExistence type="predicted"/>
<feature type="transmembrane region" description="Helical" evidence="1">
    <location>
        <begin position="155"/>
        <end position="174"/>
    </location>
</feature>
<feature type="transmembrane region" description="Helical" evidence="1">
    <location>
        <begin position="63"/>
        <end position="82"/>
    </location>
</feature>
<evidence type="ECO:0000313" key="2">
    <source>
        <dbReference type="EMBL" id="MCI0182079.1"/>
    </source>
</evidence>
<keyword evidence="1" id="KW-0472">Membrane</keyword>
<protein>
    <submittedName>
        <fullName evidence="2">Uncharacterized protein</fullName>
    </submittedName>
</protein>
<keyword evidence="3" id="KW-1185">Reference proteome</keyword>
<feature type="transmembrane region" description="Helical" evidence="1">
    <location>
        <begin position="89"/>
        <end position="107"/>
    </location>
</feature>
<name>A0A9X2AAW8_9BACL</name>